<dbReference type="Pfam" id="PF13565">
    <property type="entry name" value="HTH_32"/>
    <property type="match status" value="1"/>
</dbReference>
<proteinExistence type="predicted"/>
<dbReference type="SUPFAM" id="SSF46689">
    <property type="entry name" value="Homeodomain-like"/>
    <property type="match status" value="1"/>
</dbReference>
<evidence type="ECO:0000313" key="1">
    <source>
        <dbReference type="EMBL" id="EQD58871.1"/>
    </source>
</evidence>
<protein>
    <submittedName>
        <fullName evidence="1">Transposase</fullName>
    </submittedName>
</protein>
<gene>
    <name evidence="1" type="ORF">B2A_04203</name>
</gene>
<accession>T1AE28</accession>
<dbReference type="InterPro" id="IPR009057">
    <property type="entry name" value="Homeodomain-like_sf"/>
</dbReference>
<reference evidence="1" key="2">
    <citation type="journal article" date="2014" name="ISME J.">
        <title>Microbial stratification in low pH oxic and suboxic macroscopic growths along an acid mine drainage.</title>
        <authorList>
            <person name="Mendez-Garcia C."/>
            <person name="Mesa V."/>
            <person name="Sprenger R.R."/>
            <person name="Richter M."/>
            <person name="Diez M.S."/>
            <person name="Solano J."/>
            <person name="Bargiela R."/>
            <person name="Golyshina O.V."/>
            <person name="Manteca A."/>
            <person name="Ramos J.L."/>
            <person name="Gallego J.R."/>
            <person name="Llorente I."/>
            <person name="Martins Dos Santos V.A."/>
            <person name="Jensen O.N."/>
            <person name="Pelaez A.I."/>
            <person name="Sanchez J."/>
            <person name="Ferrer M."/>
        </authorList>
    </citation>
    <scope>NUCLEOTIDE SEQUENCE</scope>
</reference>
<reference evidence="1" key="1">
    <citation type="submission" date="2013-08" db="EMBL/GenBank/DDBJ databases">
        <authorList>
            <person name="Mendez C."/>
            <person name="Richter M."/>
            <person name="Ferrer M."/>
            <person name="Sanchez J."/>
        </authorList>
    </citation>
    <scope>NUCLEOTIDE SEQUENCE</scope>
</reference>
<dbReference type="EMBL" id="AUZZ01002809">
    <property type="protein sequence ID" value="EQD58871.1"/>
    <property type="molecule type" value="Genomic_DNA"/>
</dbReference>
<dbReference type="AlphaFoldDB" id="T1AE28"/>
<name>T1AE28_9ZZZZ</name>
<comment type="caution">
    <text evidence="1">The sequence shown here is derived from an EMBL/GenBank/DDBJ whole genome shotgun (WGS) entry which is preliminary data.</text>
</comment>
<sequence>MATKIRLKKGERKFLKEFVSKGVKSAREISRANILLLADKGQDTKEISKAVSITRQKVWRIKKRYLEEGLNSALEDKPRPGQPIKYNKKMRAEIIAKACTAAPVGRKRWSVRLLAEELVKRKGFETINRESIRLILKKAGRSLG</sequence>
<organism evidence="1">
    <name type="scientific">mine drainage metagenome</name>
    <dbReference type="NCBI Taxonomy" id="410659"/>
    <lineage>
        <taxon>unclassified sequences</taxon>
        <taxon>metagenomes</taxon>
        <taxon>ecological metagenomes</taxon>
    </lineage>
</organism>